<comment type="caution">
    <text evidence="3">The sequence shown here is derived from an EMBL/GenBank/DDBJ whole genome shotgun (WGS) entry which is preliminary data.</text>
</comment>
<dbReference type="Gene3D" id="1.10.260.40">
    <property type="entry name" value="lambda repressor-like DNA-binding domains"/>
    <property type="match status" value="1"/>
</dbReference>
<dbReference type="PANTHER" id="PTHR46558:SF4">
    <property type="entry name" value="DNA-BIDING PHAGE PROTEIN"/>
    <property type="match status" value="1"/>
</dbReference>
<evidence type="ECO:0000313" key="3">
    <source>
        <dbReference type="EMBL" id="MFB9644235.1"/>
    </source>
</evidence>
<evidence type="ECO:0000256" key="1">
    <source>
        <dbReference type="ARBA" id="ARBA00023125"/>
    </source>
</evidence>
<reference evidence="3 4" key="1">
    <citation type="submission" date="2024-09" db="EMBL/GenBank/DDBJ databases">
        <authorList>
            <person name="Sun Q."/>
            <person name="Mori K."/>
        </authorList>
    </citation>
    <scope>NUCLEOTIDE SEQUENCE [LARGE SCALE GENOMIC DNA]</scope>
    <source>
        <strain evidence="3 4">JCM 1342</strain>
    </source>
</reference>
<dbReference type="Pfam" id="PF01381">
    <property type="entry name" value="HTH_3"/>
    <property type="match status" value="1"/>
</dbReference>
<dbReference type="EMBL" id="JBHMBE010000001">
    <property type="protein sequence ID" value="MFB9644235.1"/>
    <property type="molecule type" value="Genomic_DNA"/>
</dbReference>
<sequence>MVKPTKVTNSIRVLREAAGLTQVELARRIGVTRQTLIAIEQGRYSPTLELAFQIALVFGVGLDDVFQYPPAEHAQTD</sequence>
<dbReference type="PANTHER" id="PTHR46558">
    <property type="entry name" value="TRACRIPTIONAL REGULATORY PROTEIN-RELATED-RELATED"/>
    <property type="match status" value="1"/>
</dbReference>
<feature type="domain" description="HTH cro/C1-type" evidence="2">
    <location>
        <begin position="11"/>
        <end position="65"/>
    </location>
</feature>
<dbReference type="Proteomes" id="UP001589611">
    <property type="component" value="Unassembled WGS sequence"/>
</dbReference>
<dbReference type="InterPro" id="IPR001387">
    <property type="entry name" value="Cro/C1-type_HTH"/>
</dbReference>
<dbReference type="InterPro" id="IPR010982">
    <property type="entry name" value="Lambda_DNA-bd_dom_sf"/>
</dbReference>
<dbReference type="SMART" id="SM00530">
    <property type="entry name" value="HTH_XRE"/>
    <property type="match status" value="1"/>
</dbReference>
<dbReference type="RefSeq" id="WP_344710503.1">
    <property type="nucleotide sequence ID" value="NZ_BAAAWH010000001.1"/>
</dbReference>
<evidence type="ECO:0000259" key="2">
    <source>
        <dbReference type="PROSITE" id="PS50943"/>
    </source>
</evidence>
<dbReference type="PROSITE" id="PS50943">
    <property type="entry name" value="HTH_CROC1"/>
    <property type="match status" value="1"/>
</dbReference>
<keyword evidence="1" id="KW-0238">DNA-binding</keyword>
<gene>
    <name evidence="3" type="ORF">ACFFPJ_00330</name>
</gene>
<accession>A0ABV5SV67</accession>
<protein>
    <submittedName>
        <fullName evidence="3">Helix-turn-helix transcriptional regulator</fullName>
    </submittedName>
</protein>
<name>A0ABV5SV67_9MICO</name>
<proteinExistence type="predicted"/>
<dbReference type="SUPFAM" id="SSF47413">
    <property type="entry name" value="lambda repressor-like DNA-binding domains"/>
    <property type="match status" value="1"/>
</dbReference>
<organism evidence="3 4">
    <name type="scientific">Microbacterium terregens</name>
    <dbReference type="NCBI Taxonomy" id="69363"/>
    <lineage>
        <taxon>Bacteria</taxon>
        <taxon>Bacillati</taxon>
        <taxon>Actinomycetota</taxon>
        <taxon>Actinomycetes</taxon>
        <taxon>Micrococcales</taxon>
        <taxon>Microbacteriaceae</taxon>
        <taxon>Microbacterium</taxon>
    </lineage>
</organism>
<keyword evidence="4" id="KW-1185">Reference proteome</keyword>
<dbReference type="CDD" id="cd00093">
    <property type="entry name" value="HTH_XRE"/>
    <property type="match status" value="1"/>
</dbReference>
<evidence type="ECO:0000313" key="4">
    <source>
        <dbReference type="Proteomes" id="UP001589611"/>
    </source>
</evidence>